<keyword evidence="1" id="KW-0812">Transmembrane</keyword>
<accession>A0AB39C2G4</accession>
<sequence>MSLLIIWGVMALLVGIVADRRGRSGLGWALLALVFSPLLAILFLLVMRNVAADEERRRQEERRHLETLAAIRGSKE</sequence>
<organism evidence="2">
    <name type="scientific">Klebsiella phage PMBT64</name>
    <dbReference type="NCBI Taxonomy" id="3229740"/>
    <lineage>
        <taxon>Viruses</taxon>
        <taxon>Duplodnaviria</taxon>
        <taxon>Heunggongvirae</taxon>
        <taxon>Uroviricota</taxon>
        <taxon>Caudoviricetes</taxon>
    </lineage>
</organism>
<reference evidence="2" key="1">
    <citation type="submission" date="2024-06" db="EMBL/GenBank/DDBJ databases">
        <title>This phage originates from the Bacteriophage catalogue of the Bacteriophage Competence Centre, Department of Microbiology und Biotechnology, Max Rubner-Institut, Kiel, Germany.</title>
        <authorList>
            <person name="Sprotte S."/>
            <person name="Brinks E."/>
            <person name="Hille F."/>
        </authorList>
    </citation>
    <scope>NUCLEOTIDE SEQUENCE</scope>
</reference>
<keyword evidence="1" id="KW-1133">Transmembrane helix</keyword>
<protein>
    <recommendedName>
        <fullName evidence="3">Phage protein</fullName>
    </recommendedName>
</protein>
<evidence type="ECO:0008006" key="3">
    <source>
        <dbReference type="Google" id="ProtNLM"/>
    </source>
</evidence>
<evidence type="ECO:0000256" key="1">
    <source>
        <dbReference type="SAM" id="Phobius"/>
    </source>
</evidence>
<name>A0AB39C2G4_9CAUD</name>
<dbReference type="EMBL" id="PP926510">
    <property type="protein sequence ID" value="XDJ01053.1"/>
    <property type="molecule type" value="Genomic_DNA"/>
</dbReference>
<feature type="transmembrane region" description="Helical" evidence="1">
    <location>
        <begin position="28"/>
        <end position="47"/>
    </location>
</feature>
<keyword evidence="1" id="KW-0472">Membrane</keyword>
<proteinExistence type="predicted"/>
<evidence type="ECO:0000313" key="2">
    <source>
        <dbReference type="EMBL" id="XDJ01053.1"/>
    </source>
</evidence>